<comment type="catalytic activity">
    <reaction evidence="1">
        <text>L-glutamyl-tRNA(Gln) + L-glutamine + ATP + H2O = L-glutaminyl-tRNA(Gln) + L-glutamate + ADP + phosphate + H(+)</text>
        <dbReference type="Rhea" id="RHEA:17521"/>
        <dbReference type="Rhea" id="RHEA-COMP:9681"/>
        <dbReference type="Rhea" id="RHEA-COMP:9684"/>
        <dbReference type="ChEBI" id="CHEBI:15377"/>
        <dbReference type="ChEBI" id="CHEBI:15378"/>
        <dbReference type="ChEBI" id="CHEBI:29985"/>
        <dbReference type="ChEBI" id="CHEBI:30616"/>
        <dbReference type="ChEBI" id="CHEBI:43474"/>
        <dbReference type="ChEBI" id="CHEBI:58359"/>
        <dbReference type="ChEBI" id="CHEBI:78520"/>
        <dbReference type="ChEBI" id="CHEBI:78521"/>
        <dbReference type="ChEBI" id="CHEBI:456216"/>
    </reaction>
</comment>
<dbReference type="InterPro" id="IPR003837">
    <property type="entry name" value="GatC"/>
</dbReference>
<dbReference type="OrthoDB" id="9794326at2"/>
<dbReference type="EMBL" id="FZQB01000008">
    <property type="protein sequence ID" value="SNT74550.1"/>
    <property type="molecule type" value="Genomic_DNA"/>
</dbReference>
<evidence type="ECO:0000313" key="3">
    <source>
        <dbReference type="Proteomes" id="UP000198307"/>
    </source>
</evidence>
<evidence type="ECO:0000313" key="2">
    <source>
        <dbReference type="EMBL" id="SNT74550.1"/>
    </source>
</evidence>
<dbReference type="GO" id="GO:0016740">
    <property type="term" value="F:transferase activity"/>
    <property type="evidence" value="ECO:0007669"/>
    <property type="project" value="UniProtKB-KW"/>
</dbReference>
<dbReference type="PANTHER" id="PTHR15004">
    <property type="entry name" value="GLUTAMYL-TRNA(GLN) AMIDOTRANSFERASE SUBUNIT C, MITOCHONDRIAL"/>
    <property type="match status" value="1"/>
</dbReference>
<dbReference type="HAMAP" id="MF_00122">
    <property type="entry name" value="GatC"/>
    <property type="match status" value="1"/>
</dbReference>
<proteinExistence type="inferred from homology"/>
<comment type="catalytic activity">
    <reaction evidence="1">
        <text>L-aspartyl-tRNA(Asn) + L-glutamine + ATP + H2O = L-asparaginyl-tRNA(Asn) + L-glutamate + ADP + phosphate + 2 H(+)</text>
        <dbReference type="Rhea" id="RHEA:14513"/>
        <dbReference type="Rhea" id="RHEA-COMP:9674"/>
        <dbReference type="Rhea" id="RHEA-COMP:9677"/>
        <dbReference type="ChEBI" id="CHEBI:15377"/>
        <dbReference type="ChEBI" id="CHEBI:15378"/>
        <dbReference type="ChEBI" id="CHEBI:29985"/>
        <dbReference type="ChEBI" id="CHEBI:30616"/>
        <dbReference type="ChEBI" id="CHEBI:43474"/>
        <dbReference type="ChEBI" id="CHEBI:58359"/>
        <dbReference type="ChEBI" id="CHEBI:78515"/>
        <dbReference type="ChEBI" id="CHEBI:78516"/>
        <dbReference type="ChEBI" id="CHEBI:456216"/>
    </reaction>
</comment>
<keyword evidence="2" id="KW-0808">Transferase</keyword>
<gene>
    <name evidence="1" type="primary">gatC</name>
    <name evidence="2" type="ORF">SAMN05444959_10844</name>
</gene>
<dbReference type="GO" id="GO:0070681">
    <property type="term" value="P:glutaminyl-tRNAGln biosynthesis via transamidation"/>
    <property type="evidence" value="ECO:0007669"/>
    <property type="project" value="TreeGrafter"/>
</dbReference>
<dbReference type="NCBIfam" id="TIGR00135">
    <property type="entry name" value="gatC"/>
    <property type="match status" value="1"/>
</dbReference>
<dbReference type="GO" id="GO:0050567">
    <property type="term" value="F:glutaminyl-tRNA synthase (glutamine-hydrolyzing) activity"/>
    <property type="evidence" value="ECO:0007669"/>
    <property type="project" value="UniProtKB-UniRule"/>
</dbReference>
<dbReference type="Proteomes" id="UP000198307">
    <property type="component" value="Unassembled WGS sequence"/>
</dbReference>
<dbReference type="AlphaFoldDB" id="A0A239PWK6"/>
<name>A0A239PWK6_9RHOB</name>
<dbReference type="GO" id="GO:0006450">
    <property type="term" value="P:regulation of translational fidelity"/>
    <property type="evidence" value="ECO:0007669"/>
    <property type="project" value="InterPro"/>
</dbReference>
<organism evidence="2 3">
    <name type="scientific">Paracoccus seriniphilus</name>
    <dbReference type="NCBI Taxonomy" id="184748"/>
    <lineage>
        <taxon>Bacteria</taxon>
        <taxon>Pseudomonadati</taxon>
        <taxon>Pseudomonadota</taxon>
        <taxon>Alphaproteobacteria</taxon>
        <taxon>Rhodobacterales</taxon>
        <taxon>Paracoccaceae</taxon>
        <taxon>Paracoccus</taxon>
    </lineage>
</organism>
<comment type="function">
    <text evidence="1">Allows the formation of correctly charged Asn-tRNA(Asn) or Gln-tRNA(Gln) through the transamidation of misacylated Asp-tRNA(Asn) or Glu-tRNA(Gln) in organisms which lack either or both of asparaginyl-tRNA or glutaminyl-tRNA synthetases. The reaction takes place in the presence of glutamine and ATP through an activated phospho-Asp-tRNA(Asn) or phospho-Glu-tRNA(Gln).</text>
</comment>
<dbReference type="GO" id="GO:0005524">
    <property type="term" value="F:ATP binding"/>
    <property type="evidence" value="ECO:0007669"/>
    <property type="project" value="UniProtKB-KW"/>
</dbReference>
<keyword evidence="1" id="KW-0067">ATP-binding</keyword>
<sequence>MSITEDEARKVAHLARIAVKDEALPALARELSGILNFMEQLNEVDVTGVEPMTGVTPMRLKRREDVVTSGGFADKILSNAPDAREGFFAVPKVVE</sequence>
<dbReference type="InterPro" id="IPR036113">
    <property type="entry name" value="Asp/Glu-ADT_sf_sub_c"/>
</dbReference>
<dbReference type="Pfam" id="PF02686">
    <property type="entry name" value="GatC"/>
    <property type="match status" value="1"/>
</dbReference>
<dbReference type="SUPFAM" id="SSF141000">
    <property type="entry name" value="Glu-tRNAGln amidotransferase C subunit"/>
    <property type="match status" value="1"/>
</dbReference>
<dbReference type="RefSeq" id="WP_089344649.1">
    <property type="nucleotide sequence ID" value="NZ_CP067129.1"/>
</dbReference>
<keyword evidence="1" id="KW-0547">Nucleotide-binding</keyword>
<evidence type="ECO:0000256" key="1">
    <source>
        <dbReference type="HAMAP-Rule" id="MF_00122"/>
    </source>
</evidence>
<dbReference type="GO" id="GO:0006412">
    <property type="term" value="P:translation"/>
    <property type="evidence" value="ECO:0007669"/>
    <property type="project" value="UniProtKB-UniRule"/>
</dbReference>
<keyword evidence="1" id="KW-0436">Ligase</keyword>
<accession>A0A239PWK6</accession>
<reference evidence="2 3" key="1">
    <citation type="submission" date="2017-07" db="EMBL/GenBank/DDBJ databases">
        <authorList>
            <person name="Sun Z.S."/>
            <person name="Albrecht U."/>
            <person name="Echele G."/>
            <person name="Lee C.C."/>
        </authorList>
    </citation>
    <scope>NUCLEOTIDE SEQUENCE [LARGE SCALE GENOMIC DNA]</scope>
    <source>
        <strain evidence="2 3">DSM 14827</strain>
    </source>
</reference>
<comment type="similarity">
    <text evidence="1">Belongs to the GatC family.</text>
</comment>
<comment type="subunit">
    <text evidence="1">Heterotrimer of A, B and C subunits.</text>
</comment>
<keyword evidence="1" id="KW-0648">Protein biosynthesis</keyword>
<dbReference type="Gene3D" id="1.10.20.60">
    <property type="entry name" value="Glu-tRNAGln amidotransferase C subunit, N-terminal domain"/>
    <property type="match status" value="1"/>
</dbReference>
<dbReference type="PANTHER" id="PTHR15004:SF0">
    <property type="entry name" value="GLUTAMYL-TRNA(GLN) AMIDOTRANSFERASE SUBUNIT C, MITOCHONDRIAL"/>
    <property type="match status" value="1"/>
</dbReference>
<keyword evidence="3" id="KW-1185">Reference proteome</keyword>
<dbReference type="EC" id="6.3.5.-" evidence="1"/>
<protein>
    <recommendedName>
        <fullName evidence="1">Aspartyl/glutamyl-tRNA(Asn/Gln) amidotransferase subunit C</fullName>
        <shortName evidence="1">Asp/Glu-ADT subunit C</shortName>
        <ecNumber evidence="1">6.3.5.-</ecNumber>
    </recommendedName>
</protein>
<dbReference type="GO" id="GO:0050566">
    <property type="term" value="F:asparaginyl-tRNA synthase (glutamine-hydrolyzing) activity"/>
    <property type="evidence" value="ECO:0007669"/>
    <property type="project" value="RHEA"/>
</dbReference>